<keyword evidence="1" id="KW-0805">Transcription regulation</keyword>
<evidence type="ECO:0000313" key="6">
    <source>
        <dbReference type="EMBL" id="ABY25097.1"/>
    </source>
</evidence>
<dbReference type="PANTHER" id="PTHR30055:SF151">
    <property type="entry name" value="TRANSCRIPTIONAL REGULATORY PROTEIN"/>
    <property type="match status" value="1"/>
</dbReference>
<sequence length="196" mass="21400">MTDDGPLTKEAILLATEDVLRKYGPSKATVVDVARALGVSHGSVYRHFPSKLALREAVTERWLERAHAGLAELIDADGPAADRLAQWIRTLAAAKKRKALDDPELFHNYSALVQEQNAAVVEEHLADLIAQLEALVLAGIRDGGFVELDAKSAAQAIFYATIAFHSPTFADRWSRPEISDELEAVISLILHGLKAR</sequence>
<dbReference type="SUPFAM" id="SSF48498">
    <property type="entry name" value="Tetracyclin repressor-like, C-terminal domain"/>
    <property type="match status" value="1"/>
</dbReference>
<dbReference type="InterPro" id="IPR041478">
    <property type="entry name" value="TetR_C_27"/>
</dbReference>
<gene>
    <name evidence="6" type="ordered locus">RSal33209_3387</name>
</gene>
<feature type="DNA-binding region" description="H-T-H motif" evidence="4">
    <location>
        <begin position="29"/>
        <end position="48"/>
    </location>
</feature>
<dbReference type="PRINTS" id="PR00455">
    <property type="entry name" value="HTHTETR"/>
</dbReference>
<dbReference type="RefSeq" id="WP_012246733.1">
    <property type="nucleotide sequence ID" value="NC_010168.1"/>
</dbReference>
<keyword evidence="2 4" id="KW-0238">DNA-binding</keyword>
<dbReference type="KEGG" id="rsa:RSal33209_3387"/>
<evidence type="ECO:0000256" key="2">
    <source>
        <dbReference type="ARBA" id="ARBA00023125"/>
    </source>
</evidence>
<dbReference type="PROSITE" id="PS01081">
    <property type="entry name" value="HTH_TETR_1"/>
    <property type="match status" value="1"/>
</dbReference>
<organism evidence="6 7">
    <name type="scientific">Renibacterium salmoninarum (strain ATCC 33209 / DSM 20767 / JCM 11484 / NBRC 15589 / NCIMB 2235)</name>
    <dbReference type="NCBI Taxonomy" id="288705"/>
    <lineage>
        <taxon>Bacteria</taxon>
        <taxon>Bacillati</taxon>
        <taxon>Actinomycetota</taxon>
        <taxon>Actinomycetes</taxon>
        <taxon>Micrococcales</taxon>
        <taxon>Micrococcaceae</taxon>
        <taxon>Renibacterium</taxon>
    </lineage>
</organism>
<feature type="domain" description="HTH tetR-type" evidence="5">
    <location>
        <begin position="6"/>
        <end position="66"/>
    </location>
</feature>
<dbReference type="SUPFAM" id="SSF46689">
    <property type="entry name" value="Homeodomain-like"/>
    <property type="match status" value="1"/>
</dbReference>
<dbReference type="Gene3D" id="1.10.357.10">
    <property type="entry name" value="Tetracycline Repressor, domain 2"/>
    <property type="match status" value="1"/>
</dbReference>
<dbReference type="STRING" id="288705.RSal33209_3387"/>
<keyword evidence="7" id="KW-1185">Reference proteome</keyword>
<evidence type="ECO:0000256" key="3">
    <source>
        <dbReference type="ARBA" id="ARBA00023163"/>
    </source>
</evidence>
<reference evidence="7" key="1">
    <citation type="journal article" date="2008" name="J. Bacteriol.">
        <title>Genome sequence of the fish pathogen Renibacterium salmoninarum suggests reductive evolution away from an environmental Arthrobacter ancestor.</title>
        <authorList>
            <person name="Wiens G.D."/>
            <person name="Rockey D.D."/>
            <person name="Wu Z."/>
            <person name="Chang J."/>
            <person name="Levy R."/>
            <person name="Crane S."/>
            <person name="Chen D.S."/>
            <person name="Capri G.R."/>
            <person name="Burnett J.R."/>
            <person name="Sudheesh P.S."/>
            <person name="Schipma M.J."/>
            <person name="Burd H."/>
            <person name="Bhattacharyya A."/>
            <person name="Rhodes L.D."/>
            <person name="Kaul R."/>
            <person name="Strom M.S."/>
        </authorList>
    </citation>
    <scope>NUCLEOTIDE SEQUENCE [LARGE SCALE GENOMIC DNA]</scope>
    <source>
        <strain evidence="7">ATCC 33209 / DSM 20767 / JCM 11484 / NBRC 15589 / NCIMB 2235</strain>
    </source>
</reference>
<keyword evidence="3" id="KW-0804">Transcription</keyword>
<dbReference type="PROSITE" id="PS50977">
    <property type="entry name" value="HTH_TETR_2"/>
    <property type="match status" value="1"/>
</dbReference>
<protein>
    <submittedName>
        <fullName evidence="6">Transcriptional regulator, TetR family</fullName>
    </submittedName>
</protein>
<evidence type="ECO:0000313" key="7">
    <source>
        <dbReference type="Proteomes" id="UP000002007"/>
    </source>
</evidence>
<dbReference type="InterPro" id="IPR001647">
    <property type="entry name" value="HTH_TetR"/>
</dbReference>
<evidence type="ECO:0000256" key="4">
    <source>
        <dbReference type="PROSITE-ProRule" id="PRU00335"/>
    </source>
</evidence>
<dbReference type="EMBL" id="CP000910">
    <property type="protein sequence ID" value="ABY25097.1"/>
    <property type="molecule type" value="Genomic_DNA"/>
</dbReference>
<dbReference type="Pfam" id="PF00440">
    <property type="entry name" value="TetR_N"/>
    <property type="match status" value="1"/>
</dbReference>
<dbReference type="InterPro" id="IPR036271">
    <property type="entry name" value="Tet_transcr_reg_TetR-rel_C_sf"/>
</dbReference>
<dbReference type="PANTHER" id="PTHR30055">
    <property type="entry name" value="HTH-TYPE TRANSCRIPTIONAL REGULATOR RUTR"/>
    <property type="match status" value="1"/>
</dbReference>
<dbReference type="InterPro" id="IPR009057">
    <property type="entry name" value="Homeodomain-like_sf"/>
</dbReference>
<dbReference type="AlphaFoldDB" id="A9WV76"/>
<evidence type="ECO:0000259" key="5">
    <source>
        <dbReference type="PROSITE" id="PS50977"/>
    </source>
</evidence>
<dbReference type="GO" id="GO:0003700">
    <property type="term" value="F:DNA-binding transcription factor activity"/>
    <property type="evidence" value="ECO:0007669"/>
    <property type="project" value="TreeGrafter"/>
</dbReference>
<evidence type="ECO:0000256" key="1">
    <source>
        <dbReference type="ARBA" id="ARBA00023015"/>
    </source>
</evidence>
<proteinExistence type="predicted"/>
<dbReference type="GO" id="GO:0000976">
    <property type="term" value="F:transcription cis-regulatory region binding"/>
    <property type="evidence" value="ECO:0007669"/>
    <property type="project" value="TreeGrafter"/>
</dbReference>
<dbReference type="Proteomes" id="UP000002007">
    <property type="component" value="Chromosome"/>
</dbReference>
<name>A9WV76_RENSM</name>
<dbReference type="InterPro" id="IPR023772">
    <property type="entry name" value="DNA-bd_HTH_TetR-type_CS"/>
</dbReference>
<accession>A9WV76</accession>
<dbReference type="InterPro" id="IPR050109">
    <property type="entry name" value="HTH-type_TetR-like_transc_reg"/>
</dbReference>
<dbReference type="eggNOG" id="COG1309">
    <property type="taxonomic scope" value="Bacteria"/>
</dbReference>
<dbReference type="HOGENOM" id="CLU_069356_7_2_11"/>
<dbReference type="Pfam" id="PF17935">
    <property type="entry name" value="TetR_C_27"/>
    <property type="match status" value="1"/>
</dbReference>